<dbReference type="Gene3D" id="3.10.180.10">
    <property type="entry name" value="2,3-Dihydroxybiphenyl 1,2-Dioxygenase, domain 1"/>
    <property type="match status" value="1"/>
</dbReference>
<dbReference type="RefSeq" id="WP_030198118.1">
    <property type="nucleotide sequence ID" value="NZ_BMNZ01000002.1"/>
</dbReference>
<dbReference type="EMBL" id="BMNZ01000002">
    <property type="protein sequence ID" value="GGM88082.1"/>
    <property type="molecule type" value="Genomic_DNA"/>
</dbReference>
<keyword evidence="3" id="KW-1185">Reference proteome</keyword>
<accession>A0ABQ2HQX2</accession>
<organism evidence="2 3">
    <name type="scientific">Terrabacter tumescens</name>
    <dbReference type="NCBI Taxonomy" id="60443"/>
    <lineage>
        <taxon>Bacteria</taxon>
        <taxon>Bacillati</taxon>
        <taxon>Actinomycetota</taxon>
        <taxon>Actinomycetes</taxon>
        <taxon>Micrococcales</taxon>
        <taxon>Intrasporangiaceae</taxon>
        <taxon>Terrabacter</taxon>
    </lineage>
</organism>
<proteinExistence type="predicted"/>
<sequence>MLQDSHAFSGFSVDDISAAKAFYADTLGRRVTEENGMLTLHLAGDGGDRPTLVYPKPNHEPASFTILNFPVDDVEAAVDDLTARGVTFETYAGTPMETDAKGVFRQGGPLIAWFTDPAGNVLSVVER</sequence>
<gene>
    <name evidence="2" type="ORF">GCM10009721_11350</name>
</gene>
<feature type="domain" description="VOC" evidence="1">
    <location>
        <begin position="5"/>
        <end position="127"/>
    </location>
</feature>
<dbReference type="Pfam" id="PF00903">
    <property type="entry name" value="Glyoxalase"/>
    <property type="match status" value="1"/>
</dbReference>
<evidence type="ECO:0000259" key="1">
    <source>
        <dbReference type="PROSITE" id="PS51819"/>
    </source>
</evidence>
<dbReference type="InterPro" id="IPR004360">
    <property type="entry name" value="Glyas_Fos-R_dOase_dom"/>
</dbReference>
<dbReference type="SUPFAM" id="SSF54593">
    <property type="entry name" value="Glyoxalase/Bleomycin resistance protein/Dihydroxybiphenyl dioxygenase"/>
    <property type="match status" value="1"/>
</dbReference>
<dbReference type="Proteomes" id="UP000623461">
    <property type="component" value="Unassembled WGS sequence"/>
</dbReference>
<protein>
    <recommendedName>
        <fullName evidence="1">VOC domain-containing protein</fullName>
    </recommendedName>
</protein>
<name>A0ABQ2HQX2_9MICO</name>
<comment type="caution">
    <text evidence="2">The sequence shown here is derived from an EMBL/GenBank/DDBJ whole genome shotgun (WGS) entry which is preliminary data.</text>
</comment>
<dbReference type="InterPro" id="IPR037523">
    <property type="entry name" value="VOC_core"/>
</dbReference>
<evidence type="ECO:0000313" key="3">
    <source>
        <dbReference type="Proteomes" id="UP000623461"/>
    </source>
</evidence>
<reference evidence="3" key="1">
    <citation type="journal article" date="2019" name="Int. J. Syst. Evol. Microbiol.">
        <title>The Global Catalogue of Microorganisms (GCM) 10K type strain sequencing project: providing services to taxonomists for standard genome sequencing and annotation.</title>
        <authorList>
            <consortium name="The Broad Institute Genomics Platform"/>
            <consortium name="The Broad Institute Genome Sequencing Center for Infectious Disease"/>
            <person name="Wu L."/>
            <person name="Ma J."/>
        </authorList>
    </citation>
    <scope>NUCLEOTIDE SEQUENCE [LARGE SCALE GENOMIC DNA]</scope>
    <source>
        <strain evidence="3">JCM 1365</strain>
    </source>
</reference>
<dbReference type="InterPro" id="IPR029068">
    <property type="entry name" value="Glyas_Bleomycin-R_OHBP_Dase"/>
</dbReference>
<evidence type="ECO:0000313" key="2">
    <source>
        <dbReference type="EMBL" id="GGM88082.1"/>
    </source>
</evidence>
<dbReference type="PROSITE" id="PS51819">
    <property type="entry name" value="VOC"/>
    <property type="match status" value="1"/>
</dbReference>